<sequence length="193" mass="20889">MPPAAGLFDIPCSNTSARETAGYRFFDLLYPDLTPRSIALAKYCEGLVRGPLEEAQQRRSASALLQPSAVLHPSTAIGAVPQSSYVPTIVTSDSKWRKNAVEPAYGLPSSPEWFSQGSGGEYLMYNGRTQSSMLMGSRVRSEDDAARLNSGGEPEVVACRVPELSSLIPRPGSMHCLVPERWDMPGQKTGVEI</sequence>
<organism evidence="1 2">
    <name type="scientific">Lineolata rhizophorae</name>
    <dbReference type="NCBI Taxonomy" id="578093"/>
    <lineage>
        <taxon>Eukaryota</taxon>
        <taxon>Fungi</taxon>
        <taxon>Dikarya</taxon>
        <taxon>Ascomycota</taxon>
        <taxon>Pezizomycotina</taxon>
        <taxon>Dothideomycetes</taxon>
        <taxon>Dothideomycetes incertae sedis</taxon>
        <taxon>Lineolatales</taxon>
        <taxon>Lineolataceae</taxon>
        <taxon>Lineolata</taxon>
    </lineage>
</organism>
<dbReference type="Proteomes" id="UP000799766">
    <property type="component" value="Unassembled WGS sequence"/>
</dbReference>
<reference evidence="1" key="1">
    <citation type="journal article" date="2020" name="Stud. Mycol.">
        <title>101 Dothideomycetes genomes: a test case for predicting lifestyles and emergence of pathogens.</title>
        <authorList>
            <person name="Haridas S."/>
            <person name="Albert R."/>
            <person name="Binder M."/>
            <person name="Bloem J."/>
            <person name="Labutti K."/>
            <person name="Salamov A."/>
            <person name="Andreopoulos B."/>
            <person name="Baker S."/>
            <person name="Barry K."/>
            <person name="Bills G."/>
            <person name="Bluhm B."/>
            <person name="Cannon C."/>
            <person name="Castanera R."/>
            <person name="Culley D."/>
            <person name="Daum C."/>
            <person name="Ezra D."/>
            <person name="Gonzalez J."/>
            <person name="Henrissat B."/>
            <person name="Kuo A."/>
            <person name="Liang C."/>
            <person name="Lipzen A."/>
            <person name="Lutzoni F."/>
            <person name="Magnuson J."/>
            <person name="Mondo S."/>
            <person name="Nolan M."/>
            <person name="Ohm R."/>
            <person name="Pangilinan J."/>
            <person name="Park H.-J."/>
            <person name="Ramirez L."/>
            <person name="Alfaro M."/>
            <person name="Sun H."/>
            <person name="Tritt A."/>
            <person name="Yoshinaga Y."/>
            <person name="Zwiers L.-H."/>
            <person name="Turgeon B."/>
            <person name="Goodwin S."/>
            <person name="Spatafora J."/>
            <person name="Crous P."/>
            <person name="Grigoriev I."/>
        </authorList>
    </citation>
    <scope>NUCLEOTIDE SEQUENCE</scope>
    <source>
        <strain evidence="1">ATCC 16933</strain>
    </source>
</reference>
<accession>A0A6A6NX72</accession>
<name>A0A6A6NX72_9PEZI</name>
<dbReference type="AlphaFoldDB" id="A0A6A6NX72"/>
<evidence type="ECO:0000313" key="2">
    <source>
        <dbReference type="Proteomes" id="UP000799766"/>
    </source>
</evidence>
<keyword evidence="2" id="KW-1185">Reference proteome</keyword>
<evidence type="ECO:0000313" key="1">
    <source>
        <dbReference type="EMBL" id="KAF2456072.1"/>
    </source>
</evidence>
<dbReference type="EMBL" id="MU001684">
    <property type="protein sequence ID" value="KAF2456072.1"/>
    <property type="molecule type" value="Genomic_DNA"/>
</dbReference>
<protein>
    <submittedName>
        <fullName evidence="1">Uncharacterized protein</fullName>
    </submittedName>
</protein>
<gene>
    <name evidence="1" type="ORF">BDY21DRAFT_347823</name>
</gene>
<proteinExistence type="predicted"/>